<feature type="compositionally biased region" description="Basic and acidic residues" evidence="1">
    <location>
        <begin position="657"/>
        <end position="691"/>
    </location>
</feature>
<feature type="domain" description="Schizont-infected cell agglutination extracellular alpha" evidence="2">
    <location>
        <begin position="39"/>
        <end position="217"/>
    </location>
</feature>
<feature type="compositionally biased region" description="Polar residues" evidence="1">
    <location>
        <begin position="692"/>
        <end position="705"/>
    </location>
</feature>
<reference evidence="3 4" key="1">
    <citation type="submission" date="2014-03" db="EMBL/GenBank/DDBJ databases">
        <title>The Genome Sequence of Plasmodium fragile nilgiri.</title>
        <authorList>
            <consortium name="The Broad Institute Genomics Platform"/>
            <consortium name="The Broad Institute Genome Sequencing Center for Infectious Disease"/>
            <person name="Neafsey D."/>
            <person name="Duraisingh M."/>
            <person name="Young S.K."/>
            <person name="Zeng Q."/>
            <person name="Gargeya S."/>
            <person name="Abouelleil A."/>
            <person name="Alvarado L."/>
            <person name="Chapman S.B."/>
            <person name="Gainer-Dewar J."/>
            <person name="Goldberg J."/>
            <person name="Griggs A."/>
            <person name="Gujja S."/>
            <person name="Hansen M."/>
            <person name="Howarth C."/>
            <person name="Imamovic A."/>
            <person name="Larimer J."/>
            <person name="Pearson M."/>
            <person name="Poon T.W."/>
            <person name="Priest M."/>
            <person name="Roberts A."/>
            <person name="Saif S."/>
            <person name="Shea T."/>
            <person name="Sykes S."/>
            <person name="Wortman J."/>
            <person name="Nusbaum C."/>
            <person name="Birren B."/>
        </authorList>
    </citation>
    <scope>NUCLEOTIDE SEQUENCE [LARGE SCALE GENOMIC DNA]</scope>
    <source>
        <strain evidence="4">nilgiri</strain>
    </source>
</reference>
<dbReference type="VEuPathDB" id="PlasmoDB:AK88_04687"/>
<dbReference type="Proteomes" id="UP000054561">
    <property type="component" value="Unassembled WGS sequence"/>
</dbReference>
<dbReference type="RefSeq" id="XP_012337718.1">
    <property type="nucleotide sequence ID" value="XM_012482295.1"/>
</dbReference>
<keyword evidence="4" id="KW-1185">Reference proteome</keyword>
<sequence>MSDGIDKFCLHRSEHSVATQEVPDKLWDSAEGKNFISKLRVTWVQQYGAGGSQTDTQINKAMWDKMDKLKNEIAKNMKGDKDEDDGIPEIMCGQVEGHNGVNFAEKQKKMCALLLRLMFYIEGLNGDGSIVHEGGGNTSMNQLEEGMKCIIGSVYIQKIMQLACWEQRIRDHALNAVDGHVNEMLTGRPSRSRQCVHWEFGNTCVGGFIPESKITQWMVDDSSVTQRAQGAGNAKSGPGEQGTPPPAAAKPVAAKPVPTKEATTTVATTTSSGGGGGGTGRAAAAGPKEGVQTAPAGECQGDRLLEWKHKTVYVVKSYSAEQWKKVKTVLDAFKNYMQQGKQHMDAYGANCYNVGWDDFKEDGHYFKGQTVADVVRCRLMSVALGWANGWNNSKQDKHKQEKNQTEKGMEERLRCEVVNVFGHLLRANYCPDQKHWRRGTEYAFQTFTQMKTPPQGGAPGIEGPVVDGLCTMCGYGHKMQHVDAADLDIVNWLMQDGNILAGMDKIEDGADCNTKWAQYTATKRKANDNSKVDETQIPEIKETEKKIVQEATRVIEKAKEVVDSKIRELEGKNTHQDDIATNNTAASTLQIKNNVARNLAMTIEEATPSTHKSQLEHIARVDSEHTGDHVPAGLTQGVGHLEQEDASYGSYLQDRYDVTKHGDDSSSRSRKSSLRDSSKKKSKSTMDRGNVDKSNASLNLNNFADNNGERTFDASTNFGSTESLLEERADDDDFGHDRKFGASAHFGSMDSIFEKGADDDHVSDDTKIGESTHFGSTDSIFPEGADADDSNRIQEITESVTFDSTHSLFDKRDYNDVEEKKEWLHHQNIIIRLPHFLLQTDCMYTSTLGVMHTVHDRSIHSIAVTVAIP</sequence>
<name>A0A0D9QIX3_PLAFR</name>
<evidence type="ECO:0000313" key="3">
    <source>
        <dbReference type="EMBL" id="KJP85656.1"/>
    </source>
</evidence>
<gene>
    <name evidence="3" type="ORF">AK88_04687</name>
</gene>
<feature type="compositionally biased region" description="Low complexity" evidence="1">
    <location>
        <begin position="249"/>
        <end position="271"/>
    </location>
</feature>
<dbReference type="AlphaFoldDB" id="A0A0D9QIX3"/>
<dbReference type="InterPro" id="IPR024290">
    <property type="entry name" value="SICA_extracell_a"/>
</dbReference>
<evidence type="ECO:0000259" key="2">
    <source>
        <dbReference type="Pfam" id="PF12887"/>
    </source>
</evidence>
<dbReference type="Pfam" id="PF12887">
    <property type="entry name" value="SICA_alpha"/>
    <property type="match status" value="1"/>
</dbReference>
<dbReference type="GeneID" id="24270001"/>
<proteinExistence type="predicted"/>
<organism evidence="3 4">
    <name type="scientific">Plasmodium fragile</name>
    <dbReference type="NCBI Taxonomy" id="5857"/>
    <lineage>
        <taxon>Eukaryota</taxon>
        <taxon>Sar</taxon>
        <taxon>Alveolata</taxon>
        <taxon>Apicomplexa</taxon>
        <taxon>Aconoidasida</taxon>
        <taxon>Haemosporida</taxon>
        <taxon>Plasmodiidae</taxon>
        <taxon>Plasmodium</taxon>
        <taxon>Plasmodium (Plasmodium)</taxon>
    </lineage>
</organism>
<evidence type="ECO:0000313" key="4">
    <source>
        <dbReference type="Proteomes" id="UP000054561"/>
    </source>
</evidence>
<accession>A0A0D9QIX3</accession>
<evidence type="ECO:0000256" key="1">
    <source>
        <dbReference type="SAM" id="MobiDB-lite"/>
    </source>
</evidence>
<protein>
    <recommendedName>
        <fullName evidence="2">Schizont-infected cell agglutination extracellular alpha domain-containing protein</fullName>
    </recommendedName>
</protein>
<feature type="region of interest" description="Disordered" evidence="1">
    <location>
        <begin position="657"/>
        <end position="715"/>
    </location>
</feature>
<feature type="region of interest" description="Disordered" evidence="1">
    <location>
        <begin position="224"/>
        <end position="293"/>
    </location>
</feature>
<dbReference type="EMBL" id="KQ001716">
    <property type="protein sequence ID" value="KJP85656.1"/>
    <property type="molecule type" value="Genomic_DNA"/>
</dbReference>